<keyword evidence="3" id="KW-1185">Reference proteome</keyword>
<evidence type="ECO:0000256" key="1">
    <source>
        <dbReference type="SAM" id="Phobius"/>
    </source>
</evidence>
<keyword evidence="1" id="KW-1133">Transmembrane helix</keyword>
<proteinExistence type="predicted"/>
<evidence type="ECO:0008006" key="4">
    <source>
        <dbReference type="Google" id="ProtNLM"/>
    </source>
</evidence>
<dbReference type="AlphaFoldDB" id="A0AAP0N5S8"/>
<evidence type="ECO:0000313" key="2">
    <source>
        <dbReference type="EMBL" id="KAK9267070.1"/>
    </source>
</evidence>
<feature type="transmembrane region" description="Helical" evidence="1">
    <location>
        <begin position="49"/>
        <end position="79"/>
    </location>
</feature>
<reference evidence="2 3" key="1">
    <citation type="journal article" date="2024" name="Plant J.">
        <title>Genome sequences and population genomics reveal climatic adaptation and genomic divergence between two closely related sweetgum species.</title>
        <authorList>
            <person name="Xu W.Q."/>
            <person name="Ren C.Q."/>
            <person name="Zhang X.Y."/>
            <person name="Comes H.P."/>
            <person name="Liu X.H."/>
            <person name="Li Y.G."/>
            <person name="Kettle C.J."/>
            <person name="Jalonen R."/>
            <person name="Gaisberger H."/>
            <person name="Ma Y.Z."/>
            <person name="Qiu Y.X."/>
        </authorList>
    </citation>
    <scope>NUCLEOTIDE SEQUENCE [LARGE SCALE GENOMIC DNA]</scope>
    <source>
        <strain evidence="2">Hangzhou</strain>
    </source>
</reference>
<keyword evidence="1" id="KW-0812">Transmembrane</keyword>
<gene>
    <name evidence="2" type="ORF">L1049_012623</name>
</gene>
<protein>
    <recommendedName>
        <fullName evidence="4">Transmembrane protein</fullName>
    </recommendedName>
</protein>
<name>A0AAP0N5S8_LIQFO</name>
<evidence type="ECO:0000313" key="3">
    <source>
        <dbReference type="Proteomes" id="UP001415857"/>
    </source>
</evidence>
<comment type="caution">
    <text evidence="2">The sequence shown here is derived from an EMBL/GenBank/DDBJ whole genome shotgun (WGS) entry which is preliminary data.</text>
</comment>
<keyword evidence="1" id="KW-0472">Membrane</keyword>
<accession>A0AAP0N5S8</accession>
<dbReference type="EMBL" id="JBBPBK010000019">
    <property type="protein sequence ID" value="KAK9267070.1"/>
    <property type="molecule type" value="Genomic_DNA"/>
</dbReference>
<sequence length="109" mass="12710">METTTTSFNNKVPNLMILPQIVTFQHFGHWPLRSFFAVSAKGRQNEIHIIIIFIFFFLCLHCTVLFCPLLLDIYLWIFFQISQIPFEHSESTIDIPFKGVFDPLPGSVF</sequence>
<organism evidence="2 3">
    <name type="scientific">Liquidambar formosana</name>
    <name type="common">Formosan gum</name>
    <dbReference type="NCBI Taxonomy" id="63359"/>
    <lineage>
        <taxon>Eukaryota</taxon>
        <taxon>Viridiplantae</taxon>
        <taxon>Streptophyta</taxon>
        <taxon>Embryophyta</taxon>
        <taxon>Tracheophyta</taxon>
        <taxon>Spermatophyta</taxon>
        <taxon>Magnoliopsida</taxon>
        <taxon>eudicotyledons</taxon>
        <taxon>Gunneridae</taxon>
        <taxon>Pentapetalae</taxon>
        <taxon>Saxifragales</taxon>
        <taxon>Altingiaceae</taxon>
        <taxon>Liquidambar</taxon>
    </lineage>
</organism>
<dbReference type="Proteomes" id="UP001415857">
    <property type="component" value="Unassembled WGS sequence"/>
</dbReference>